<name>A0A9K3GRR2_9EUKA</name>
<keyword evidence="3" id="KW-1185">Reference proteome</keyword>
<keyword evidence="1" id="KW-0812">Transmembrane</keyword>
<dbReference type="AlphaFoldDB" id="A0A9K3GRR2"/>
<dbReference type="EMBL" id="BDIP01008711">
    <property type="protein sequence ID" value="GIQ91976.1"/>
    <property type="molecule type" value="Genomic_DNA"/>
</dbReference>
<organism evidence="2 3">
    <name type="scientific">Kipferlia bialata</name>
    <dbReference type="NCBI Taxonomy" id="797122"/>
    <lineage>
        <taxon>Eukaryota</taxon>
        <taxon>Metamonada</taxon>
        <taxon>Carpediemonas-like organisms</taxon>
        <taxon>Kipferlia</taxon>
    </lineage>
</organism>
<evidence type="ECO:0000313" key="2">
    <source>
        <dbReference type="EMBL" id="GIQ91976.1"/>
    </source>
</evidence>
<evidence type="ECO:0000313" key="3">
    <source>
        <dbReference type="Proteomes" id="UP000265618"/>
    </source>
</evidence>
<comment type="caution">
    <text evidence="2">The sequence shown here is derived from an EMBL/GenBank/DDBJ whole genome shotgun (WGS) entry which is preliminary data.</text>
</comment>
<feature type="non-terminal residue" evidence="2">
    <location>
        <position position="1"/>
    </location>
</feature>
<keyword evidence="1" id="KW-1133">Transmembrane helix</keyword>
<protein>
    <recommendedName>
        <fullName evidence="4">ABC transporter domain-containing protein</fullName>
    </recommendedName>
</protein>
<dbReference type="Proteomes" id="UP000265618">
    <property type="component" value="Unassembled WGS sequence"/>
</dbReference>
<keyword evidence="1" id="KW-0472">Membrane</keyword>
<evidence type="ECO:0008006" key="4">
    <source>
        <dbReference type="Google" id="ProtNLM"/>
    </source>
</evidence>
<gene>
    <name evidence="2" type="ORF">KIPB_015485</name>
</gene>
<reference evidence="2 3" key="1">
    <citation type="journal article" date="2018" name="PLoS ONE">
        <title>The draft genome of Kipferlia bialata reveals reductive genome evolution in fornicate parasites.</title>
        <authorList>
            <person name="Tanifuji G."/>
            <person name="Takabayashi S."/>
            <person name="Kume K."/>
            <person name="Takagi M."/>
            <person name="Nakayama T."/>
            <person name="Kamikawa R."/>
            <person name="Inagaki Y."/>
            <person name="Hashimoto T."/>
        </authorList>
    </citation>
    <scope>NUCLEOTIDE SEQUENCE [LARGE SCALE GENOMIC DNA]</scope>
    <source>
        <strain evidence="2">NY0173</strain>
    </source>
</reference>
<feature type="transmembrane region" description="Helical" evidence="1">
    <location>
        <begin position="12"/>
        <end position="39"/>
    </location>
</feature>
<sequence length="41" mass="4516">VHELSGGMQRRLSLGLASAGSPSLIFHTIVDTLLLHYILWL</sequence>
<evidence type="ECO:0000256" key="1">
    <source>
        <dbReference type="SAM" id="Phobius"/>
    </source>
</evidence>
<accession>A0A9K3GRR2</accession>
<proteinExistence type="predicted"/>